<accession>C6CLF8</accession>
<dbReference type="InterPro" id="IPR036188">
    <property type="entry name" value="FAD/NAD-bd_sf"/>
</dbReference>
<dbReference type="Gene3D" id="3.50.50.60">
    <property type="entry name" value="FAD/NAD(P)-binding domain"/>
    <property type="match status" value="1"/>
</dbReference>
<dbReference type="eggNOG" id="COG0644">
    <property type="taxonomic scope" value="Bacteria"/>
</dbReference>
<dbReference type="AlphaFoldDB" id="C6CLF8"/>
<dbReference type="InterPro" id="IPR050407">
    <property type="entry name" value="Geranylgeranyl_reductase"/>
</dbReference>
<dbReference type="InterPro" id="IPR002938">
    <property type="entry name" value="FAD-bd"/>
</dbReference>
<keyword evidence="4" id="KW-0560">Oxidoreductase</keyword>
<dbReference type="EMBL" id="CP001655">
    <property type="protein sequence ID" value="ACT08461.1"/>
    <property type="molecule type" value="Genomic_DNA"/>
</dbReference>
<gene>
    <name evidence="4" type="ordered locus">Dd1591_3653</name>
</gene>
<dbReference type="OrthoDB" id="103324at2"/>
<comment type="similarity">
    <text evidence="1">Belongs to the CbrA family.</text>
</comment>
<dbReference type="PANTHER" id="PTHR42685">
    <property type="entry name" value="GERANYLGERANYL DIPHOSPHATE REDUCTASE"/>
    <property type="match status" value="1"/>
</dbReference>
<sequence precursor="true">MNYDVLIVGASASGAACAVLLRQLGLSVRVIEKVPDSSRYKKLCTHFIQPSAVPVLTQLGMAHLSNESHSVRTQAAFITSAGIVDPIGGYGDDGRGFALNLERAVLDPALRQQAVRQGAEIGYGEQITEAVRTPQGWRLTVERHGDPVLLAGRFLIAADGRTSRLASMLGNQARHHENQRATFFAYCSGIASPSQNRSLFAHHQNGMAFLYPLINGRTLLSAYIDKETARQWQEQDPKAELIRFFSGVPFMPSVSQAVFETPVIGYHDYPNLVRHPVCGGVAFIGDAVQSLDPMSGVGCSFALQSAAMLAQAVASALQEGQLDETLALKLYEQQFNAYFPAHARGIIADSLIAKEEQTQRSVFQTIVNDDALQRHYRDLTGRLITPAFFQNAFLVSKIRQQSLARKAQEAL</sequence>
<dbReference type="RefSeq" id="WP_015847976.1">
    <property type="nucleotide sequence ID" value="NC_012912.1"/>
</dbReference>
<protein>
    <recommendedName>
        <fullName evidence="2">Protein CbrA</fullName>
    </recommendedName>
</protein>
<evidence type="ECO:0000313" key="5">
    <source>
        <dbReference type="Proteomes" id="UP000002735"/>
    </source>
</evidence>
<name>C6CLF8_DICC1</name>
<keyword evidence="4" id="KW-0503">Monooxygenase</keyword>
<feature type="domain" description="FAD-binding" evidence="3">
    <location>
        <begin position="3"/>
        <end position="320"/>
    </location>
</feature>
<proteinExistence type="inferred from homology"/>
<dbReference type="STRING" id="561229.Dd1591_3653"/>
<organism evidence="4 5">
    <name type="scientific">Dickeya chrysanthemi (strain Ech1591)</name>
    <name type="common">Dickeya zeae (strain Ech1591)</name>
    <dbReference type="NCBI Taxonomy" id="561229"/>
    <lineage>
        <taxon>Bacteria</taxon>
        <taxon>Pseudomonadati</taxon>
        <taxon>Pseudomonadota</taxon>
        <taxon>Gammaproteobacteria</taxon>
        <taxon>Enterobacterales</taxon>
        <taxon>Pectobacteriaceae</taxon>
        <taxon>Dickeya</taxon>
    </lineage>
</organism>
<evidence type="ECO:0000313" key="4">
    <source>
        <dbReference type="EMBL" id="ACT08461.1"/>
    </source>
</evidence>
<evidence type="ECO:0000256" key="1">
    <source>
        <dbReference type="ARBA" id="ARBA00038079"/>
    </source>
</evidence>
<dbReference type="Pfam" id="PF01494">
    <property type="entry name" value="FAD_binding_3"/>
    <property type="match status" value="1"/>
</dbReference>
<reference evidence="4 5" key="1">
    <citation type="submission" date="2009-06" db="EMBL/GenBank/DDBJ databases">
        <title>Complete sequence of Dickeya zeae Ech1591.</title>
        <authorList>
            <consortium name="US DOE Joint Genome Institute"/>
            <person name="Lucas S."/>
            <person name="Copeland A."/>
            <person name="Lapidus A."/>
            <person name="Glavina del Rio T."/>
            <person name="Tice H."/>
            <person name="Bruce D."/>
            <person name="Goodwin L."/>
            <person name="Pitluck S."/>
            <person name="Chertkov O."/>
            <person name="Brettin T."/>
            <person name="Detter J.C."/>
            <person name="Han C."/>
            <person name="Larimer F."/>
            <person name="Land M."/>
            <person name="Hauser L."/>
            <person name="Kyrpides N."/>
            <person name="Ovchinnikova G."/>
            <person name="Balakrishnan V."/>
            <person name="Glasner J."/>
            <person name="Perna N.T."/>
        </authorList>
    </citation>
    <scope>NUCLEOTIDE SEQUENCE [LARGE SCALE GENOMIC DNA]</scope>
    <source>
        <strain evidence="4 5">Ech1591</strain>
    </source>
</reference>
<dbReference type="Proteomes" id="UP000002735">
    <property type="component" value="Chromosome"/>
</dbReference>
<dbReference type="KEGG" id="dze:Dd1591_3653"/>
<evidence type="ECO:0000259" key="3">
    <source>
        <dbReference type="Pfam" id="PF01494"/>
    </source>
</evidence>
<dbReference type="HOGENOM" id="CLU_024648_7_1_6"/>
<dbReference type="PANTHER" id="PTHR42685:SF22">
    <property type="entry name" value="CONDITIONED MEDIUM FACTOR RECEPTOR 1"/>
    <property type="match status" value="1"/>
</dbReference>
<dbReference type="GeneID" id="45081692"/>
<evidence type="ECO:0000256" key="2">
    <source>
        <dbReference type="ARBA" id="ARBA00040363"/>
    </source>
</evidence>
<dbReference type="PRINTS" id="PR00420">
    <property type="entry name" value="RNGMNOXGNASE"/>
</dbReference>
<dbReference type="SUPFAM" id="SSF51905">
    <property type="entry name" value="FAD/NAD(P)-binding domain"/>
    <property type="match status" value="1"/>
</dbReference>
<dbReference type="GO" id="GO:0004497">
    <property type="term" value="F:monooxygenase activity"/>
    <property type="evidence" value="ECO:0007669"/>
    <property type="project" value="UniProtKB-KW"/>
</dbReference>
<dbReference type="GO" id="GO:0071949">
    <property type="term" value="F:FAD binding"/>
    <property type="evidence" value="ECO:0007669"/>
    <property type="project" value="InterPro"/>
</dbReference>